<feature type="chain" id="PRO_5029791578" evidence="2">
    <location>
        <begin position="19"/>
        <end position="105"/>
    </location>
</feature>
<keyword evidence="2" id="KW-0732">Signal</keyword>
<evidence type="ECO:0000256" key="1">
    <source>
        <dbReference type="SAM" id="MobiDB-lite"/>
    </source>
</evidence>
<dbReference type="EMBL" id="JAATIQ010000199">
    <property type="protein sequence ID" value="KAF4371076.1"/>
    <property type="molecule type" value="Genomic_DNA"/>
</dbReference>
<reference evidence="3 4" key="1">
    <citation type="journal article" date="2020" name="bioRxiv">
        <title>Sequence and annotation of 42 cannabis genomes reveals extensive copy number variation in cannabinoid synthesis and pathogen resistance genes.</title>
        <authorList>
            <person name="Mckernan K.J."/>
            <person name="Helbert Y."/>
            <person name="Kane L.T."/>
            <person name="Ebling H."/>
            <person name="Zhang L."/>
            <person name="Liu B."/>
            <person name="Eaton Z."/>
            <person name="Mclaughlin S."/>
            <person name="Kingan S."/>
            <person name="Baybayan P."/>
            <person name="Concepcion G."/>
            <person name="Jordan M."/>
            <person name="Riva A."/>
            <person name="Barbazuk W."/>
            <person name="Harkins T."/>
        </authorList>
    </citation>
    <scope>NUCLEOTIDE SEQUENCE [LARGE SCALE GENOMIC DNA]</scope>
    <source>
        <strain evidence="4">cv. Jamaican Lion 4</strain>
        <tissue evidence="3">Leaf</tissue>
    </source>
</reference>
<evidence type="ECO:0000256" key="2">
    <source>
        <dbReference type="SAM" id="SignalP"/>
    </source>
</evidence>
<evidence type="ECO:0000313" key="3">
    <source>
        <dbReference type="EMBL" id="KAF4371076.1"/>
    </source>
</evidence>
<gene>
    <name evidence="3" type="ORF">G4B88_003005</name>
</gene>
<organism evidence="3 4">
    <name type="scientific">Cannabis sativa</name>
    <name type="common">Hemp</name>
    <name type="synonym">Marijuana</name>
    <dbReference type="NCBI Taxonomy" id="3483"/>
    <lineage>
        <taxon>Eukaryota</taxon>
        <taxon>Viridiplantae</taxon>
        <taxon>Streptophyta</taxon>
        <taxon>Embryophyta</taxon>
        <taxon>Tracheophyta</taxon>
        <taxon>Spermatophyta</taxon>
        <taxon>Magnoliopsida</taxon>
        <taxon>eudicotyledons</taxon>
        <taxon>Gunneridae</taxon>
        <taxon>Pentapetalae</taxon>
        <taxon>rosids</taxon>
        <taxon>fabids</taxon>
        <taxon>Rosales</taxon>
        <taxon>Cannabaceae</taxon>
        <taxon>Cannabis</taxon>
    </lineage>
</organism>
<comment type="caution">
    <text evidence="3">The sequence shown here is derived from an EMBL/GenBank/DDBJ whole genome shotgun (WGS) entry which is preliminary data.</text>
</comment>
<feature type="signal peptide" evidence="2">
    <location>
        <begin position="1"/>
        <end position="18"/>
    </location>
</feature>
<proteinExistence type="predicted"/>
<dbReference type="Proteomes" id="UP000583929">
    <property type="component" value="Unassembled WGS sequence"/>
</dbReference>
<feature type="compositionally biased region" description="Basic and acidic residues" evidence="1">
    <location>
        <begin position="67"/>
        <end position="93"/>
    </location>
</feature>
<name>A0A7J6FK40_CANSA</name>
<evidence type="ECO:0000313" key="4">
    <source>
        <dbReference type="Proteomes" id="UP000583929"/>
    </source>
</evidence>
<dbReference type="AlphaFoldDB" id="A0A7J6FK40"/>
<sequence length="105" mass="12178">MLLVQVILLELLLWKRLKIVLNAGKNKLKLDQMKELNTIDQKTFPNLHVFNAKPTNKCTKNELDFSVAADKDPETQTEEMRDHVNRKNSKDSVLDQDSPSDFVRK</sequence>
<protein>
    <submittedName>
        <fullName evidence="3">Uncharacterized protein</fullName>
    </submittedName>
</protein>
<feature type="region of interest" description="Disordered" evidence="1">
    <location>
        <begin position="67"/>
        <end position="105"/>
    </location>
</feature>
<accession>A0A7J6FK40</accession>
<keyword evidence="4" id="KW-1185">Reference proteome</keyword>